<dbReference type="Pfam" id="PF04548">
    <property type="entry name" value="AIG1"/>
    <property type="match status" value="1"/>
</dbReference>
<keyword evidence="2" id="KW-0547">Nucleotide-binding</keyword>
<dbReference type="GO" id="GO:0005525">
    <property type="term" value="F:GTP binding"/>
    <property type="evidence" value="ECO:0007669"/>
    <property type="project" value="UniProtKB-KW"/>
</dbReference>
<dbReference type="SUPFAM" id="SSF52540">
    <property type="entry name" value="P-loop containing nucleoside triphosphate hydrolases"/>
    <property type="match status" value="1"/>
</dbReference>
<dbReference type="InterPro" id="IPR006703">
    <property type="entry name" value="G_AIG1"/>
</dbReference>
<name>A0A8C5GIB5_GOUWI</name>
<dbReference type="PANTHER" id="PTHR10903:SF62">
    <property type="entry name" value="GTPASE IMAP FAMILY MEMBER 4-LIKE-RELATED"/>
    <property type="match status" value="1"/>
</dbReference>
<feature type="domain" description="AIG1-type G" evidence="4">
    <location>
        <begin position="8"/>
        <end position="203"/>
    </location>
</feature>
<comment type="similarity">
    <text evidence="1">Belongs to the TRAFAC class TrmE-Era-EngA-EngB-Septin-like GTPase superfamily. AIG1/Toc34/Toc159-like paraseptin GTPase family. IAN subfamily.</text>
</comment>
<gene>
    <name evidence="5" type="primary">LOC114480225</name>
</gene>
<dbReference type="Ensembl" id="ENSGWIT00000033288.1">
    <property type="protein sequence ID" value="ENSGWIP00000030539.1"/>
    <property type="gene ID" value="ENSGWIG00000015881.1"/>
</dbReference>
<keyword evidence="3" id="KW-0342">GTP-binding</keyword>
<sequence>FLQNSNCSPEMRIVLLGKCGSGKSSLGNTLLGEKVFNVSRTFSTCKSETKEVMNKQLTLVDTPGLLNTEGSEEDLKSEIIRSITECDPGPHAFLIVLKVERYTEYEEEVITRICQYFTEEVLKYSVIVFNHGDDLDEGTTIHQFVDQNEKLKDLVTKCDDRCHVFDSKHWKNNDLKELLITVDKLVISNNGDIYTIEILQTVDQMKQKEEEVIRERAKHQTRNCSGATLMVCGAGTLMGAVLGASVGFGAAFGAVVGGLLGHYFCCDYGYAFSFS</sequence>
<reference evidence="5" key="3">
    <citation type="submission" date="2025-09" db="UniProtKB">
        <authorList>
            <consortium name="Ensembl"/>
        </authorList>
    </citation>
    <scope>IDENTIFICATION</scope>
</reference>
<dbReference type="InterPro" id="IPR027417">
    <property type="entry name" value="P-loop_NTPase"/>
</dbReference>
<evidence type="ECO:0000313" key="5">
    <source>
        <dbReference type="Ensembl" id="ENSGWIP00000030539.1"/>
    </source>
</evidence>
<dbReference type="AlphaFoldDB" id="A0A8C5GIB5"/>
<evidence type="ECO:0000256" key="1">
    <source>
        <dbReference type="ARBA" id="ARBA00008535"/>
    </source>
</evidence>
<accession>A0A8C5GIB5</accession>
<evidence type="ECO:0000256" key="2">
    <source>
        <dbReference type="ARBA" id="ARBA00022741"/>
    </source>
</evidence>
<proteinExistence type="inferred from homology"/>
<keyword evidence="6" id="KW-1185">Reference proteome</keyword>
<reference evidence="5" key="1">
    <citation type="submission" date="2020-06" db="EMBL/GenBank/DDBJ databases">
        <authorList>
            <consortium name="Wellcome Sanger Institute Data Sharing"/>
        </authorList>
    </citation>
    <scope>NUCLEOTIDE SEQUENCE [LARGE SCALE GENOMIC DNA]</scope>
</reference>
<evidence type="ECO:0000259" key="4">
    <source>
        <dbReference type="PROSITE" id="PS51720"/>
    </source>
</evidence>
<dbReference type="Gene3D" id="3.40.50.300">
    <property type="entry name" value="P-loop containing nucleotide triphosphate hydrolases"/>
    <property type="match status" value="1"/>
</dbReference>
<dbReference type="PANTHER" id="PTHR10903">
    <property type="entry name" value="GTPASE, IMAP FAMILY MEMBER-RELATED"/>
    <property type="match status" value="1"/>
</dbReference>
<evidence type="ECO:0000313" key="6">
    <source>
        <dbReference type="Proteomes" id="UP000694680"/>
    </source>
</evidence>
<dbReference type="InterPro" id="IPR045058">
    <property type="entry name" value="GIMA/IAN/Toc"/>
</dbReference>
<protein>
    <submittedName>
        <fullName evidence="5">GTPase IMAP family member 4-like</fullName>
    </submittedName>
</protein>
<organism evidence="5 6">
    <name type="scientific">Gouania willdenowi</name>
    <name type="common">Blunt-snouted clingfish</name>
    <name type="synonym">Lepadogaster willdenowi</name>
    <dbReference type="NCBI Taxonomy" id="441366"/>
    <lineage>
        <taxon>Eukaryota</taxon>
        <taxon>Metazoa</taxon>
        <taxon>Chordata</taxon>
        <taxon>Craniata</taxon>
        <taxon>Vertebrata</taxon>
        <taxon>Euteleostomi</taxon>
        <taxon>Actinopterygii</taxon>
        <taxon>Neopterygii</taxon>
        <taxon>Teleostei</taxon>
        <taxon>Neoteleostei</taxon>
        <taxon>Acanthomorphata</taxon>
        <taxon>Ovalentaria</taxon>
        <taxon>Blenniimorphae</taxon>
        <taxon>Blenniiformes</taxon>
        <taxon>Gobiesocoidei</taxon>
        <taxon>Gobiesocidae</taxon>
        <taxon>Gobiesocinae</taxon>
        <taxon>Gouania</taxon>
    </lineage>
</organism>
<dbReference type="Proteomes" id="UP000694680">
    <property type="component" value="Chromosome 18"/>
</dbReference>
<dbReference type="PROSITE" id="PS51720">
    <property type="entry name" value="G_AIG1"/>
    <property type="match status" value="1"/>
</dbReference>
<dbReference type="FunFam" id="3.40.50.300:FF:000366">
    <property type="entry name" value="GTPase, IMAP family member 2"/>
    <property type="match status" value="1"/>
</dbReference>
<reference evidence="5" key="2">
    <citation type="submission" date="2025-08" db="UniProtKB">
        <authorList>
            <consortium name="Ensembl"/>
        </authorList>
    </citation>
    <scope>IDENTIFICATION</scope>
</reference>
<evidence type="ECO:0000256" key="3">
    <source>
        <dbReference type="ARBA" id="ARBA00023134"/>
    </source>
</evidence>